<name>R9PBE1_PSEHS</name>
<feature type="region of interest" description="Disordered" evidence="1">
    <location>
        <begin position="1"/>
        <end position="22"/>
    </location>
</feature>
<keyword evidence="3" id="KW-1185">Reference proteome</keyword>
<dbReference type="OrthoDB" id="2555180at2759"/>
<reference evidence="3" key="1">
    <citation type="journal article" date="2013" name="Genome Announc.">
        <title>Draft genome sequence of the basidiomycetous yeast-like fungus Pseudozyma hubeiensis SY62, which produces an abundant amount of the biosurfactant mannosylerythritol lipids.</title>
        <authorList>
            <person name="Konishi M."/>
            <person name="Hatada Y."/>
            <person name="Horiuchi J."/>
        </authorList>
    </citation>
    <scope>NUCLEOTIDE SEQUENCE [LARGE SCALE GENOMIC DNA]</scope>
    <source>
        <strain evidence="3">SY62</strain>
    </source>
</reference>
<accession>R9PBE1</accession>
<dbReference type="HOGENOM" id="CLU_1525841_0_0_1"/>
<dbReference type="eggNOG" id="ENOG502RDT2">
    <property type="taxonomic scope" value="Eukaryota"/>
</dbReference>
<organism evidence="2 3">
    <name type="scientific">Pseudozyma hubeiensis (strain SY62)</name>
    <name type="common">Yeast</name>
    <dbReference type="NCBI Taxonomy" id="1305764"/>
    <lineage>
        <taxon>Eukaryota</taxon>
        <taxon>Fungi</taxon>
        <taxon>Dikarya</taxon>
        <taxon>Basidiomycota</taxon>
        <taxon>Ustilaginomycotina</taxon>
        <taxon>Ustilaginomycetes</taxon>
        <taxon>Ustilaginales</taxon>
        <taxon>Ustilaginaceae</taxon>
        <taxon>Pseudozyma</taxon>
    </lineage>
</organism>
<dbReference type="EMBL" id="DF238821">
    <property type="protein sequence ID" value="GAC98557.1"/>
    <property type="molecule type" value="Genomic_DNA"/>
</dbReference>
<feature type="compositionally biased region" description="Polar residues" evidence="1">
    <location>
        <begin position="1"/>
        <end position="10"/>
    </location>
</feature>
<protein>
    <submittedName>
        <fullName evidence="2">Uncharacterized protein</fullName>
    </submittedName>
</protein>
<evidence type="ECO:0000313" key="3">
    <source>
        <dbReference type="Proteomes" id="UP000014071"/>
    </source>
</evidence>
<dbReference type="GeneID" id="24111423"/>
<dbReference type="RefSeq" id="XP_012192144.1">
    <property type="nucleotide sequence ID" value="XM_012336754.1"/>
</dbReference>
<evidence type="ECO:0000313" key="2">
    <source>
        <dbReference type="EMBL" id="GAC98557.1"/>
    </source>
</evidence>
<sequence length="176" mass="19914">MCSRLRSQQRLPRHHQTSSVSDRVETLSKAEAAVTAQSAFRMRACWHLRRICVVKTSIAVFDCVAAVTSSSLLRVGLPADVGATMRGGRVESSPWDRAFEAINNTLDRLKLFKRGSLSAQERIAEHLRPKDLLQRLKDFWRKVTFRRLKVTAAQAEGVKKKYRPVPNEGTLKILLC</sequence>
<dbReference type="Proteomes" id="UP000014071">
    <property type="component" value="Unassembled WGS sequence"/>
</dbReference>
<gene>
    <name evidence="2" type="ORF">PHSY_006151</name>
</gene>
<evidence type="ECO:0000256" key="1">
    <source>
        <dbReference type="SAM" id="MobiDB-lite"/>
    </source>
</evidence>
<proteinExistence type="predicted"/>
<dbReference type="AlphaFoldDB" id="R9PBE1"/>